<evidence type="ECO:0000313" key="3">
    <source>
        <dbReference type="Proteomes" id="UP000807342"/>
    </source>
</evidence>
<name>A0A9P6BXK9_9AGAR</name>
<proteinExistence type="predicted"/>
<dbReference type="Proteomes" id="UP000807342">
    <property type="component" value="Unassembled WGS sequence"/>
</dbReference>
<sequence length="150" mass="15984">MLQTTTAALTGGTASTGPGLRIDLSETLQHAMASPPLPPPHRMATSHRHGAPTSPSIPHLPPIDEEDEVDNDMALFGLDLDNNYDFHNTSLYTLGTANTRPLDTRVDVQAGHVSWGGEDWGFCLGVVMAAPHHGTVQGLQMRAYADGAAY</sequence>
<evidence type="ECO:0000313" key="2">
    <source>
        <dbReference type="EMBL" id="KAF9441580.1"/>
    </source>
</evidence>
<dbReference type="EMBL" id="MU151854">
    <property type="protein sequence ID" value="KAF9441580.1"/>
    <property type="molecule type" value="Genomic_DNA"/>
</dbReference>
<gene>
    <name evidence="2" type="ORF">P691DRAFT_791113</name>
</gene>
<keyword evidence="3" id="KW-1185">Reference proteome</keyword>
<evidence type="ECO:0000256" key="1">
    <source>
        <dbReference type="SAM" id="MobiDB-lite"/>
    </source>
</evidence>
<feature type="region of interest" description="Disordered" evidence="1">
    <location>
        <begin position="31"/>
        <end position="65"/>
    </location>
</feature>
<accession>A0A9P6BXK9</accession>
<feature type="region of interest" description="Disordered" evidence="1">
    <location>
        <begin position="1"/>
        <end position="20"/>
    </location>
</feature>
<feature type="compositionally biased region" description="Low complexity" evidence="1">
    <location>
        <begin position="1"/>
        <end position="17"/>
    </location>
</feature>
<dbReference type="AlphaFoldDB" id="A0A9P6BXK9"/>
<protein>
    <submittedName>
        <fullName evidence="2">Uncharacterized protein</fullName>
    </submittedName>
</protein>
<reference evidence="2" key="1">
    <citation type="submission" date="2020-11" db="EMBL/GenBank/DDBJ databases">
        <authorList>
            <consortium name="DOE Joint Genome Institute"/>
            <person name="Ahrendt S."/>
            <person name="Riley R."/>
            <person name="Andreopoulos W."/>
            <person name="Labutti K."/>
            <person name="Pangilinan J."/>
            <person name="Ruiz-Duenas F.J."/>
            <person name="Barrasa J.M."/>
            <person name="Sanchez-Garcia M."/>
            <person name="Camarero S."/>
            <person name="Miyauchi S."/>
            <person name="Serrano A."/>
            <person name="Linde D."/>
            <person name="Babiker R."/>
            <person name="Drula E."/>
            <person name="Ayuso-Fernandez I."/>
            <person name="Pacheco R."/>
            <person name="Padilla G."/>
            <person name="Ferreira P."/>
            <person name="Barriuso J."/>
            <person name="Kellner H."/>
            <person name="Castanera R."/>
            <person name="Alfaro M."/>
            <person name="Ramirez L."/>
            <person name="Pisabarro A.G."/>
            <person name="Kuo A."/>
            <person name="Tritt A."/>
            <person name="Lipzen A."/>
            <person name="He G."/>
            <person name="Yan M."/>
            <person name="Ng V."/>
            <person name="Cullen D."/>
            <person name="Martin F."/>
            <person name="Rosso M.-N."/>
            <person name="Henrissat B."/>
            <person name="Hibbett D."/>
            <person name="Martinez A.T."/>
            <person name="Grigoriev I.V."/>
        </authorList>
    </citation>
    <scope>NUCLEOTIDE SEQUENCE</scope>
    <source>
        <strain evidence="2">MF-IS2</strain>
    </source>
</reference>
<organism evidence="2 3">
    <name type="scientific">Macrolepiota fuliginosa MF-IS2</name>
    <dbReference type="NCBI Taxonomy" id="1400762"/>
    <lineage>
        <taxon>Eukaryota</taxon>
        <taxon>Fungi</taxon>
        <taxon>Dikarya</taxon>
        <taxon>Basidiomycota</taxon>
        <taxon>Agaricomycotina</taxon>
        <taxon>Agaricomycetes</taxon>
        <taxon>Agaricomycetidae</taxon>
        <taxon>Agaricales</taxon>
        <taxon>Agaricineae</taxon>
        <taxon>Agaricaceae</taxon>
        <taxon>Macrolepiota</taxon>
    </lineage>
</organism>
<comment type="caution">
    <text evidence="2">The sequence shown here is derived from an EMBL/GenBank/DDBJ whole genome shotgun (WGS) entry which is preliminary data.</text>
</comment>